<dbReference type="KEGG" id="sace:GIY23_00720"/>
<dbReference type="AlphaFoldDB" id="A0A5Q3Q557"/>
<reference evidence="4" key="1">
    <citation type="submission" date="2019-11" db="EMBL/GenBank/DDBJ databases">
        <title>The complete genome sequence of Saccharopolyspora sp. E2A.</title>
        <authorList>
            <person name="Zhang G."/>
        </authorList>
    </citation>
    <scope>NUCLEOTIDE SEQUENCE [LARGE SCALE GENOMIC DNA]</scope>
    <source>
        <strain evidence="4">E2A</strain>
    </source>
</reference>
<feature type="region of interest" description="Disordered" evidence="1">
    <location>
        <begin position="147"/>
        <end position="168"/>
    </location>
</feature>
<proteinExistence type="predicted"/>
<evidence type="ECO:0000256" key="1">
    <source>
        <dbReference type="SAM" id="MobiDB-lite"/>
    </source>
</evidence>
<name>A0A5Q3Q557_9PSEU</name>
<sequence>MNAEGISEHIHRLGAVRTLQSPGTVFFIYDAVGDLPDERLFPFATLVTDNSNDTVSDLDEPGTFRINVGLTKSEYRERFGTPPTRRDEHGVLDAGVDYAARDEVLPHPHYASHNWVCVVNPAKRTSDDVHAMLERAHAFAARKYDNHRAREHTRVQAAGDVPESSTSD</sequence>
<dbReference type="RefSeq" id="WP_154074893.1">
    <property type="nucleotide sequence ID" value="NZ_CP045929.1"/>
</dbReference>
<gene>
    <name evidence="3" type="ORF">GIY23_00720</name>
</gene>
<dbReference type="Proteomes" id="UP000371041">
    <property type="component" value="Chromosome"/>
</dbReference>
<protein>
    <recommendedName>
        <fullName evidence="2">DUF6194 domain-containing protein</fullName>
    </recommendedName>
</protein>
<dbReference type="Pfam" id="PF19694">
    <property type="entry name" value="DUF6194"/>
    <property type="match status" value="1"/>
</dbReference>
<evidence type="ECO:0000259" key="2">
    <source>
        <dbReference type="Pfam" id="PF19694"/>
    </source>
</evidence>
<dbReference type="EMBL" id="CP045929">
    <property type="protein sequence ID" value="QGK68284.1"/>
    <property type="molecule type" value="Genomic_DNA"/>
</dbReference>
<dbReference type="InterPro" id="IPR045676">
    <property type="entry name" value="DUF6194"/>
</dbReference>
<keyword evidence="4" id="KW-1185">Reference proteome</keyword>
<organism evidence="3 4">
    <name type="scientific">Allosaccharopolyspora coralli</name>
    <dbReference type="NCBI Taxonomy" id="2665642"/>
    <lineage>
        <taxon>Bacteria</taxon>
        <taxon>Bacillati</taxon>
        <taxon>Actinomycetota</taxon>
        <taxon>Actinomycetes</taxon>
        <taxon>Pseudonocardiales</taxon>
        <taxon>Pseudonocardiaceae</taxon>
        <taxon>Allosaccharopolyspora</taxon>
    </lineage>
</organism>
<feature type="domain" description="DUF6194" evidence="2">
    <location>
        <begin position="1"/>
        <end position="148"/>
    </location>
</feature>
<evidence type="ECO:0000313" key="4">
    <source>
        <dbReference type="Proteomes" id="UP000371041"/>
    </source>
</evidence>
<accession>A0A5Q3Q557</accession>
<evidence type="ECO:0000313" key="3">
    <source>
        <dbReference type="EMBL" id="QGK68284.1"/>
    </source>
</evidence>